<evidence type="ECO:0000256" key="5">
    <source>
        <dbReference type="ARBA" id="ARBA00023077"/>
    </source>
</evidence>
<accession>E1QF07</accession>
<evidence type="ECO:0000256" key="2">
    <source>
        <dbReference type="ARBA" id="ARBA00022448"/>
    </source>
</evidence>
<dbReference type="SUPFAM" id="SSF56935">
    <property type="entry name" value="Porins"/>
    <property type="match status" value="1"/>
</dbReference>
<dbReference type="Gene3D" id="2.170.130.10">
    <property type="entry name" value="TonB-dependent receptor, plug domain"/>
    <property type="match status" value="1"/>
</dbReference>
<evidence type="ECO:0000313" key="14">
    <source>
        <dbReference type="Proteomes" id="UP000009047"/>
    </source>
</evidence>
<evidence type="ECO:0000256" key="8">
    <source>
        <dbReference type="PROSITE-ProRule" id="PRU01360"/>
    </source>
</evidence>
<evidence type="ECO:0000256" key="9">
    <source>
        <dbReference type="RuleBase" id="RU003357"/>
    </source>
</evidence>
<dbReference type="OrthoDB" id="9763670at2"/>
<evidence type="ECO:0000256" key="4">
    <source>
        <dbReference type="ARBA" id="ARBA00022692"/>
    </source>
</evidence>
<comment type="similarity">
    <text evidence="8 9">Belongs to the TonB-dependent receptor family.</text>
</comment>
<keyword evidence="2 8" id="KW-0813">Transport</keyword>
<organism evidence="13 14">
    <name type="scientific">Desulfarculus baarsii (strain ATCC 33931 / DSM 2075 / LMG 7858 / VKM B-1802 / 2st14)</name>
    <dbReference type="NCBI Taxonomy" id="644282"/>
    <lineage>
        <taxon>Bacteria</taxon>
        <taxon>Pseudomonadati</taxon>
        <taxon>Thermodesulfobacteriota</taxon>
        <taxon>Desulfarculia</taxon>
        <taxon>Desulfarculales</taxon>
        <taxon>Desulfarculaceae</taxon>
        <taxon>Desulfarculus</taxon>
    </lineage>
</organism>
<dbReference type="Gene3D" id="2.40.170.20">
    <property type="entry name" value="TonB-dependent receptor, beta-barrel domain"/>
    <property type="match status" value="1"/>
</dbReference>
<evidence type="ECO:0000313" key="13">
    <source>
        <dbReference type="EMBL" id="ADK84143.1"/>
    </source>
</evidence>
<dbReference type="EMBL" id="CP002085">
    <property type="protein sequence ID" value="ADK84143.1"/>
    <property type="molecule type" value="Genomic_DNA"/>
</dbReference>
<dbReference type="Proteomes" id="UP000009047">
    <property type="component" value="Chromosome"/>
</dbReference>
<dbReference type="PANTHER" id="PTHR30069:SF27">
    <property type="entry name" value="BLL4766 PROTEIN"/>
    <property type="match status" value="1"/>
</dbReference>
<feature type="signal peptide" evidence="10">
    <location>
        <begin position="1"/>
        <end position="25"/>
    </location>
</feature>
<gene>
    <name evidence="13" type="ordered locus">Deba_0771</name>
</gene>
<protein>
    <submittedName>
        <fullName evidence="13">TonB-dependent receptor plug</fullName>
    </submittedName>
</protein>
<dbReference type="HOGENOM" id="CLU_008287_18_3_7"/>
<dbReference type="InterPro" id="IPR036942">
    <property type="entry name" value="Beta-barrel_TonB_sf"/>
</dbReference>
<keyword evidence="6 8" id="KW-0472">Membrane</keyword>
<evidence type="ECO:0000256" key="1">
    <source>
        <dbReference type="ARBA" id="ARBA00004571"/>
    </source>
</evidence>
<sequence length="660" mass="73711">MKRSSKLAGAICAVLLLWLNQPALAADQADQAYALPETSVSANRWEQELDKLPRNVTIITRQQIEEQNPMSVVELLKGVPGLYVMQSDTYGTYAEISMRGMGYPASAKTLVTVDGRRQNLIDGNGVDFSTIPVDNIERIEVLHGPAGVLYGDSAVGGVINIITRKGSGPAGGTVSAQYGSYDMYGFKGNFKGATEYMDWFVAARYDDADGYRDENHTRIKGANFKTDFYPNQTWSFLVDGVINQANFGVPGSLTKAQMDRDRRMASYAGAYYENKNQAIRGQVKGDFQRCGLVTMDLAFRKWQSEAEVWSHGDNDSKIYDIQPKYVLDSTVGGFANRLTAGVDYSHWDVDYDSFDLTSKAWQYSHEFKMDSLAGYALNEFSLTKDLVLNVGARYQDQKYDLASRLVGGAGPTDTPGDEQWAWTAGMVYNFAPGSKVFGRVARAFRFPRVDEYTSYYSGAHWDLKPETAMNYELGAEWQFMPGARLSLTGYIINMNDEIVWNGVTYRNENLDETKHQGVEAAVHVPVCKWAYVFGNLTYQDATMANGPYDGNKIPLAPEWMAAAGVGLEPLSGLNVLLRWNYYGQRYLGNDYANAFDKMDAYNTIDAAVSYRWQRYKVFVNATNIFGEDYSTLGYCNAWSGVSTYYPMPEAQVWGGVSIDF</sequence>
<proteinExistence type="inferred from homology"/>
<evidence type="ECO:0000256" key="6">
    <source>
        <dbReference type="ARBA" id="ARBA00023136"/>
    </source>
</evidence>
<dbReference type="AlphaFoldDB" id="E1QF07"/>
<dbReference type="PANTHER" id="PTHR30069">
    <property type="entry name" value="TONB-DEPENDENT OUTER MEMBRANE RECEPTOR"/>
    <property type="match status" value="1"/>
</dbReference>
<feature type="domain" description="TonB-dependent receptor-like beta-barrel" evidence="11">
    <location>
        <begin position="179"/>
        <end position="624"/>
    </location>
</feature>
<dbReference type="Pfam" id="PF00593">
    <property type="entry name" value="TonB_dep_Rec_b-barrel"/>
    <property type="match status" value="1"/>
</dbReference>
<dbReference type="GO" id="GO:0044718">
    <property type="term" value="P:siderophore transmembrane transport"/>
    <property type="evidence" value="ECO:0007669"/>
    <property type="project" value="TreeGrafter"/>
</dbReference>
<dbReference type="CDD" id="cd01347">
    <property type="entry name" value="ligand_gated_channel"/>
    <property type="match status" value="1"/>
</dbReference>
<dbReference type="InterPro" id="IPR000531">
    <property type="entry name" value="Beta-barrel_TonB"/>
</dbReference>
<comment type="subcellular location">
    <subcellularLocation>
        <location evidence="1 8">Cell outer membrane</location>
        <topology evidence="1 8">Multi-pass membrane protein</topology>
    </subcellularLocation>
</comment>
<evidence type="ECO:0000256" key="3">
    <source>
        <dbReference type="ARBA" id="ARBA00022452"/>
    </source>
</evidence>
<dbReference type="InterPro" id="IPR012910">
    <property type="entry name" value="Plug_dom"/>
</dbReference>
<feature type="domain" description="TonB-dependent receptor plug" evidence="12">
    <location>
        <begin position="50"/>
        <end position="158"/>
    </location>
</feature>
<evidence type="ECO:0000259" key="11">
    <source>
        <dbReference type="Pfam" id="PF00593"/>
    </source>
</evidence>
<dbReference type="InterPro" id="IPR039426">
    <property type="entry name" value="TonB-dep_rcpt-like"/>
</dbReference>
<reference evidence="13 14" key="1">
    <citation type="journal article" date="2010" name="Stand. Genomic Sci.">
        <title>Complete genome sequence of Desulfarculus baarsii type strain (2st14).</title>
        <authorList>
            <person name="Sun H."/>
            <person name="Spring S."/>
            <person name="Lapidus A."/>
            <person name="Davenport K."/>
            <person name="Del Rio T.G."/>
            <person name="Tice H."/>
            <person name="Nolan M."/>
            <person name="Copeland A."/>
            <person name="Cheng J.F."/>
            <person name="Lucas S."/>
            <person name="Tapia R."/>
            <person name="Goodwin L."/>
            <person name="Pitluck S."/>
            <person name="Ivanova N."/>
            <person name="Pagani I."/>
            <person name="Mavromatis K."/>
            <person name="Ovchinnikova G."/>
            <person name="Pati A."/>
            <person name="Chen A."/>
            <person name="Palaniappan K."/>
            <person name="Hauser L."/>
            <person name="Chang Y.J."/>
            <person name="Jeffries C.D."/>
            <person name="Detter J.C."/>
            <person name="Han C."/>
            <person name="Rohde M."/>
            <person name="Brambilla E."/>
            <person name="Goker M."/>
            <person name="Woyke T."/>
            <person name="Bristow J."/>
            <person name="Eisen J.A."/>
            <person name="Markowitz V."/>
            <person name="Hugenholtz P."/>
            <person name="Kyrpides N.C."/>
            <person name="Klenk H.P."/>
            <person name="Land M."/>
        </authorList>
    </citation>
    <scope>NUCLEOTIDE SEQUENCE [LARGE SCALE GENOMIC DNA]</scope>
    <source>
        <strain evidence="14">ATCC 33931 / DSM 2075 / LMG 7858 / VKM B-1802 / 2st14</strain>
    </source>
</reference>
<evidence type="ECO:0000256" key="10">
    <source>
        <dbReference type="SAM" id="SignalP"/>
    </source>
</evidence>
<keyword evidence="10" id="KW-0732">Signal</keyword>
<keyword evidence="3 8" id="KW-1134">Transmembrane beta strand</keyword>
<name>E1QF07_DESB2</name>
<dbReference type="eggNOG" id="COG4206">
    <property type="taxonomic scope" value="Bacteria"/>
</dbReference>
<keyword evidence="5 9" id="KW-0798">TonB box</keyword>
<dbReference type="Pfam" id="PF07715">
    <property type="entry name" value="Plug"/>
    <property type="match status" value="1"/>
</dbReference>
<keyword evidence="7 8" id="KW-0998">Cell outer membrane</keyword>
<keyword evidence="13" id="KW-0675">Receptor</keyword>
<dbReference type="InterPro" id="IPR037066">
    <property type="entry name" value="Plug_dom_sf"/>
</dbReference>
<dbReference type="RefSeq" id="WP_013257598.1">
    <property type="nucleotide sequence ID" value="NC_014365.1"/>
</dbReference>
<keyword evidence="14" id="KW-1185">Reference proteome</keyword>
<keyword evidence="4 8" id="KW-0812">Transmembrane</keyword>
<dbReference type="STRING" id="644282.Deba_0771"/>
<evidence type="ECO:0000256" key="7">
    <source>
        <dbReference type="ARBA" id="ARBA00023237"/>
    </source>
</evidence>
<evidence type="ECO:0000259" key="12">
    <source>
        <dbReference type="Pfam" id="PF07715"/>
    </source>
</evidence>
<dbReference type="PROSITE" id="PS52016">
    <property type="entry name" value="TONB_DEPENDENT_REC_3"/>
    <property type="match status" value="1"/>
</dbReference>
<feature type="chain" id="PRO_5003150323" evidence="10">
    <location>
        <begin position="26"/>
        <end position="660"/>
    </location>
</feature>
<dbReference type="GO" id="GO:0015344">
    <property type="term" value="F:siderophore uptake transmembrane transporter activity"/>
    <property type="evidence" value="ECO:0007669"/>
    <property type="project" value="TreeGrafter"/>
</dbReference>
<dbReference type="GO" id="GO:0009279">
    <property type="term" value="C:cell outer membrane"/>
    <property type="evidence" value="ECO:0007669"/>
    <property type="project" value="UniProtKB-SubCell"/>
</dbReference>
<dbReference type="KEGG" id="dbr:Deba_0771"/>